<feature type="region of interest" description="Disordered" evidence="1">
    <location>
        <begin position="21"/>
        <end position="68"/>
    </location>
</feature>
<dbReference type="AlphaFoldDB" id="A0A195AYP2"/>
<feature type="compositionally biased region" description="Low complexity" evidence="1">
    <location>
        <begin position="21"/>
        <end position="50"/>
    </location>
</feature>
<dbReference type="EMBL" id="KQ976701">
    <property type="protein sequence ID" value="KYM77316.1"/>
    <property type="molecule type" value="Genomic_DNA"/>
</dbReference>
<keyword evidence="3" id="KW-1185">Reference proteome</keyword>
<proteinExistence type="predicted"/>
<dbReference type="Proteomes" id="UP000078540">
    <property type="component" value="Unassembled WGS sequence"/>
</dbReference>
<name>A0A195AYP2_9HYME</name>
<accession>A0A195AYP2</accession>
<reference evidence="2 3" key="1">
    <citation type="submission" date="2015-09" db="EMBL/GenBank/DDBJ databases">
        <title>Atta colombica WGS genome.</title>
        <authorList>
            <person name="Nygaard S."/>
            <person name="Hu H."/>
            <person name="Boomsma J."/>
            <person name="Zhang G."/>
        </authorList>
    </citation>
    <scope>NUCLEOTIDE SEQUENCE [LARGE SCALE GENOMIC DNA]</scope>
    <source>
        <strain evidence="2">Treedump-2</strain>
        <tissue evidence="2">Whole body</tissue>
    </source>
</reference>
<evidence type="ECO:0000313" key="3">
    <source>
        <dbReference type="Proteomes" id="UP000078540"/>
    </source>
</evidence>
<evidence type="ECO:0000256" key="1">
    <source>
        <dbReference type="SAM" id="MobiDB-lite"/>
    </source>
</evidence>
<sequence>MLVVAIIIPTNGGPIAEATAEATPEATAKATPEATAEAMPEATAEATAETFTDTKIFSDTNSMTKESS</sequence>
<evidence type="ECO:0000313" key="2">
    <source>
        <dbReference type="EMBL" id="KYM77316.1"/>
    </source>
</evidence>
<protein>
    <submittedName>
        <fullName evidence="2">Uncharacterized protein</fullName>
    </submittedName>
</protein>
<organism evidence="2 3">
    <name type="scientific">Atta colombica</name>
    <dbReference type="NCBI Taxonomy" id="520822"/>
    <lineage>
        <taxon>Eukaryota</taxon>
        <taxon>Metazoa</taxon>
        <taxon>Ecdysozoa</taxon>
        <taxon>Arthropoda</taxon>
        <taxon>Hexapoda</taxon>
        <taxon>Insecta</taxon>
        <taxon>Pterygota</taxon>
        <taxon>Neoptera</taxon>
        <taxon>Endopterygota</taxon>
        <taxon>Hymenoptera</taxon>
        <taxon>Apocrita</taxon>
        <taxon>Aculeata</taxon>
        <taxon>Formicoidea</taxon>
        <taxon>Formicidae</taxon>
        <taxon>Myrmicinae</taxon>
        <taxon>Atta</taxon>
    </lineage>
</organism>
<gene>
    <name evidence="2" type="ORF">ALC53_12297</name>
</gene>
<feature type="compositionally biased region" description="Polar residues" evidence="1">
    <location>
        <begin position="51"/>
        <end position="68"/>
    </location>
</feature>